<dbReference type="InterPro" id="IPR003018">
    <property type="entry name" value="GAF"/>
</dbReference>
<feature type="domain" description="PAS" evidence="1">
    <location>
        <begin position="407"/>
        <end position="478"/>
    </location>
</feature>
<evidence type="ECO:0000313" key="4">
    <source>
        <dbReference type="EMBL" id="EHL04930.1"/>
    </source>
</evidence>
<dbReference type="PROSITE" id="PS50887">
    <property type="entry name" value="GGDEF"/>
    <property type="match status" value="1"/>
</dbReference>
<dbReference type="Pfam" id="PF13487">
    <property type="entry name" value="HD_5"/>
    <property type="match status" value="1"/>
</dbReference>
<dbReference type="PANTHER" id="PTHR43155:SF2">
    <property type="entry name" value="CYCLIC DI-GMP PHOSPHODIESTERASE PA4108"/>
    <property type="match status" value="1"/>
</dbReference>
<dbReference type="InterPro" id="IPR000160">
    <property type="entry name" value="GGDEF_dom"/>
</dbReference>
<evidence type="ECO:0000259" key="1">
    <source>
        <dbReference type="PROSITE" id="PS50112"/>
    </source>
</evidence>
<dbReference type="HOGENOM" id="CLU_016374_0_0_9"/>
<evidence type="ECO:0000259" key="3">
    <source>
        <dbReference type="PROSITE" id="PS51832"/>
    </source>
</evidence>
<feature type="domain" description="GGDEF" evidence="2">
    <location>
        <begin position="560"/>
        <end position="690"/>
    </location>
</feature>
<dbReference type="SUPFAM" id="SSF55073">
    <property type="entry name" value="Nucleotide cyclase"/>
    <property type="match status" value="1"/>
</dbReference>
<dbReference type="PROSITE" id="PS51832">
    <property type="entry name" value="HD_GYP"/>
    <property type="match status" value="1"/>
</dbReference>
<dbReference type="PATRIC" id="fig|537010.4.peg.4107"/>
<dbReference type="CDD" id="cd00077">
    <property type="entry name" value="HDc"/>
    <property type="match status" value="1"/>
</dbReference>
<comment type="caution">
    <text evidence="4">The sequence shown here is derived from an EMBL/GenBank/DDBJ whole genome shotgun (WGS) entry which is preliminary data.</text>
</comment>
<dbReference type="InterPro" id="IPR029016">
    <property type="entry name" value="GAF-like_dom_sf"/>
</dbReference>
<reference evidence="4 5" key="1">
    <citation type="submission" date="2011-08" db="EMBL/GenBank/DDBJ databases">
        <authorList>
            <person name="Weinstock G."/>
            <person name="Sodergren E."/>
            <person name="Clifton S."/>
            <person name="Fulton L."/>
            <person name="Fulton B."/>
            <person name="Courtney L."/>
            <person name="Fronick C."/>
            <person name="Harrison M."/>
            <person name="Strong C."/>
            <person name="Farmer C."/>
            <person name="Delahaunty K."/>
            <person name="Markovic C."/>
            <person name="Hall O."/>
            <person name="Minx P."/>
            <person name="Tomlinson C."/>
            <person name="Mitreva M."/>
            <person name="Hou S."/>
            <person name="Chen J."/>
            <person name="Wollam A."/>
            <person name="Pepin K.H."/>
            <person name="Johnson M."/>
            <person name="Bhonagiri V."/>
            <person name="Zhang X."/>
            <person name="Suruliraj S."/>
            <person name="Warren W."/>
            <person name="Chinwalla A."/>
            <person name="Mardis E.R."/>
            <person name="Wilson R.K."/>
        </authorList>
    </citation>
    <scope>NUCLEOTIDE SEQUENCE [LARGE SCALE GENOMIC DNA]</scope>
    <source>
        <strain evidence="4 5">DP7</strain>
    </source>
</reference>
<dbReference type="InterPro" id="IPR037522">
    <property type="entry name" value="HD_GYP_dom"/>
</dbReference>
<dbReference type="InterPro" id="IPR035965">
    <property type="entry name" value="PAS-like_dom_sf"/>
</dbReference>
<dbReference type="InterPro" id="IPR029787">
    <property type="entry name" value="Nucleotide_cyclase"/>
</dbReference>
<evidence type="ECO:0000313" key="5">
    <source>
        <dbReference type="Proteomes" id="UP000004416"/>
    </source>
</evidence>
<dbReference type="CDD" id="cd00130">
    <property type="entry name" value="PAS"/>
    <property type="match status" value="1"/>
</dbReference>
<feature type="domain" description="HD-GYP" evidence="3">
    <location>
        <begin position="682"/>
        <end position="865"/>
    </location>
</feature>
<dbReference type="Pfam" id="PF00990">
    <property type="entry name" value="GGDEF"/>
    <property type="match status" value="1"/>
</dbReference>
<dbReference type="PANTHER" id="PTHR43155">
    <property type="entry name" value="CYCLIC DI-GMP PHOSPHODIESTERASE PA4108-RELATED"/>
    <property type="match status" value="1"/>
</dbReference>
<dbReference type="NCBIfam" id="TIGR00229">
    <property type="entry name" value="sensory_box"/>
    <property type="match status" value="1"/>
</dbReference>
<proteinExistence type="predicted"/>
<dbReference type="SMART" id="SM00471">
    <property type="entry name" value="HDc"/>
    <property type="match status" value="1"/>
</dbReference>
<dbReference type="SUPFAM" id="SSF109604">
    <property type="entry name" value="HD-domain/PDEase-like"/>
    <property type="match status" value="1"/>
</dbReference>
<protein>
    <submittedName>
        <fullName evidence="4">Diguanylate cyclase domain protein</fullName>
    </submittedName>
</protein>
<dbReference type="AlphaFoldDB" id="G9XTU9"/>
<dbReference type="SMART" id="SM00091">
    <property type="entry name" value="PAS"/>
    <property type="match status" value="1"/>
</dbReference>
<dbReference type="NCBIfam" id="TIGR00254">
    <property type="entry name" value="GGDEF"/>
    <property type="match status" value="1"/>
</dbReference>
<gene>
    <name evidence="4" type="ORF">HMPREF0322_04407</name>
</gene>
<accession>G9XTU9</accession>
<dbReference type="Gene3D" id="1.10.3210.10">
    <property type="entry name" value="Hypothetical protein af1432"/>
    <property type="match status" value="1"/>
</dbReference>
<dbReference type="CDD" id="cd01949">
    <property type="entry name" value="GGDEF"/>
    <property type="match status" value="1"/>
</dbReference>
<dbReference type="SUPFAM" id="SSF55785">
    <property type="entry name" value="PYP-like sensor domain (PAS domain)"/>
    <property type="match status" value="1"/>
</dbReference>
<sequence length="865" mass="98434">MSRNMNLLEEVLALGINRIWQPEDHYRDGGMRMQQDVQDVKLMAVLNLLNQLSNKNSLEEYLNGVIDFLSGWTGCENIGIRVLREAGLAPYVVHRGFDKDFIASESCISVEGDECVCLRVLKQQFKSEDQDHVSAAGTYYAPNFYRYVEELREDQLLNFRGLCAHKQFKSLAVIPLLHQGKVVGAIHIADIKDGVFSEEDIHFIETIRPLVAEAIYRHNLEKALESTVLRYEAEEMVIRKLKFEERLASISARFNQQEDFKAAAEESLKDILKLFKAEEVCLYLGGNLKEYVSVREHGQQACGCVIPSDTFAELRGRWKQGEILCQKPALQDEFKEIEYFAQEVFSKDSILTIPLNFKGSLLGVLIIVNISSGGLPFKEILNPLKLVTETFANAVEQGRIQYQLMWSENRYRTIFNHSGSAFLIVDENLKILLSNPQAERLLDLPSAKIDNIAYLTDFLPDTEVGRLKEYNRRRLQRDPQIPRQYEMKYKDSRGNLKDVIVSAEVIPQTTQTVLSIIDITEWKKTEAELQFLNLHDRLTGLYNRVYFEQELRRYETDPGQEVGLIMADVNGLKLINTTFGSEAGDQVLVTTARLLNECFEEHLVARIGGDEFAVLIEKDKNVDLEQACQLFRRNVEKYNKDHDGYPLDISLGYACSGAGGVNMSELLRKADDAMGREKLHSNNSTRNSQVQILSKALECRDFITEGHAERVQNLIISTGQLAGLSEQRLSDLKLFAQFHDIGKVGIPDQILFKKGRLTADEWEIMKQHCEIGYRIAQSTPDIYPIADWILKHHENWDGSGYPLGIAGEEIPIECRILAVADTFDAMTNDRPYRKAQSTQAAIEEILRCAGTQFDPHIVELFVKTV</sequence>
<dbReference type="SMART" id="SM00267">
    <property type="entry name" value="GGDEF"/>
    <property type="match status" value="1"/>
</dbReference>
<dbReference type="Pfam" id="PF13188">
    <property type="entry name" value="PAS_8"/>
    <property type="match status" value="1"/>
</dbReference>
<dbReference type="EMBL" id="AFZX01000115">
    <property type="protein sequence ID" value="EHL04930.1"/>
    <property type="molecule type" value="Genomic_DNA"/>
</dbReference>
<dbReference type="InterPro" id="IPR003607">
    <property type="entry name" value="HD/PDEase_dom"/>
</dbReference>
<dbReference type="InterPro" id="IPR000014">
    <property type="entry name" value="PAS"/>
</dbReference>
<dbReference type="PROSITE" id="PS50112">
    <property type="entry name" value="PAS"/>
    <property type="match status" value="1"/>
</dbReference>
<dbReference type="Gene3D" id="3.30.450.40">
    <property type="match status" value="2"/>
</dbReference>
<dbReference type="InterPro" id="IPR043128">
    <property type="entry name" value="Rev_trsase/Diguanyl_cyclase"/>
</dbReference>
<organism evidence="4 5">
    <name type="scientific">Desulfitobacterium hafniense DP7</name>
    <dbReference type="NCBI Taxonomy" id="537010"/>
    <lineage>
        <taxon>Bacteria</taxon>
        <taxon>Bacillati</taxon>
        <taxon>Bacillota</taxon>
        <taxon>Clostridia</taxon>
        <taxon>Eubacteriales</taxon>
        <taxon>Desulfitobacteriaceae</taxon>
        <taxon>Desulfitobacterium</taxon>
    </lineage>
</organism>
<dbReference type="Gene3D" id="3.30.70.270">
    <property type="match status" value="1"/>
</dbReference>
<dbReference type="Pfam" id="PF01590">
    <property type="entry name" value="GAF"/>
    <property type="match status" value="1"/>
</dbReference>
<dbReference type="SUPFAM" id="SSF55781">
    <property type="entry name" value="GAF domain-like"/>
    <property type="match status" value="2"/>
</dbReference>
<evidence type="ECO:0000259" key="2">
    <source>
        <dbReference type="PROSITE" id="PS50887"/>
    </source>
</evidence>
<name>G9XTU9_DESHA</name>
<dbReference type="Proteomes" id="UP000004416">
    <property type="component" value="Unassembled WGS sequence"/>
</dbReference>
<dbReference type="Gene3D" id="3.30.450.20">
    <property type="entry name" value="PAS domain"/>
    <property type="match status" value="1"/>
</dbReference>
<dbReference type="SMART" id="SM00065">
    <property type="entry name" value="GAF"/>
    <property type="match status" value="2"/>
</dbReference>